<dbReference type="Pfam" id="PF04773">
    <property type="entry name" value="FecR"/>
    <property type="match status" value="1"/>
</dbReference>
<name>A0A0T5VVM2_9SPHI</name>
<keyword evidence="1" id="KW-1133">Transmembrane helix</keyword>
<dbReference type="GO" id="GO:0016989">
    <property type="term" value="F:sigma factor antagonist activity"/>
    <property type="evidence" value="ECO:0007669"/>
    <property type="project" value="TreeGrafter"/>
</dbReference>
<keyword evidence="1" id="KW-0812">Transmembrane</keyword>
<dbReference type="OrthoDB" id="1099963at2"/>
<dbReference type="PANTHER" id="PTHR30273">
    <property type="entry name" value="PERIPLASMIC SIGNAL SENSOR AND SIGMA FACTOR ACTIVATOR FECR-RELATED"/>
    <property type="match status" value="1"/>
</dbReference>
<dbReference type="Proteomes" id="UP000051950">
    <property type="component" value="Unassembled WGS sequence"/>
</dbReference>
<dbReference type="AlphaFoldDB" id="A0A0T5VVM2"/>
<evidence type="ECO:0008006" key="6">
    <source>
        <dbReference type="Google" id="ProtNLM"/>
    </source>
</evidence>
<dbReference type="Pfam" id="PF16344">
    <property type="entry name" value="FecR_C"/>
    <property type="match status" value="1"/>
</dbReference>
<evidence type="ECO:0000259" key="2">
    <source>
        <dbReference type="Pfam" id="PF04773"/>
    </source>
</evidence>
<sequence length="402" mass="45299">MDFQDKHIITLYQKFCNQTASMEELAEFSEFLKHDAAEKRLFDLLEMDYELSDIHLREIDDLRATQIYREIISRRQPLRKVFSLTSRIAIAASLVIIAVSSLLYYHFVDSQTQQLTYISPATDIPPGRVGATLTLADGSTIKLGAASAGVIAREPGLLISRNSKGEVVYEIVDKESDHLAGNNTLATNKGETYRLKLPDGSLVWLNAASSLTYNTAFNANKQRMVKLEGEAYFEVTKDDEKPFIVKSQHQEVRVLGTHFNVKAYPDDRLETTTLAEGSVKVSYQAAAWNKDTQIRYNDEIKLSPGQQSILKNDQIMVSNINLENALAWKDGNFIFNGVGIKDIMQDIARWYAIDIIYEGEVPVGKFSGNVSRSKNVSQILMALESTRLVHFRIEGRKVFVTK</sequence>
<keyword evidence="1" id="KW-0472">Membrane</keyword>
<dbReference type="PANTHER" id="PTHR30273:SF2">
    <property type="entry name" value="PROTEIN FECR"/>
    <property type="match status" value="1"/>
</dbReference>
<dbReference type="InterPro" id="IPR032508">
    <property type="entry name" value="FecR_C"/>
</dbReference>
<feature type="transmembrane region" description="Helical" evidence="1">
    <location>
        <begin position="84"/>
        <end position="107"/>
    </location>
</feature>
<dbReference type="InterPro" id="IPR006860">
    <property type="entry name" value="FecR"/>
</dbReference>
<reference evidence="4 5" key="1">
    <citation type="submission" date="2015-11" db="EMBL/GenBank/DDBJ databases">
        <title>Sequence of Pedobacter ginsenosidimutans.</title>
        <authorList>
            <person name="Carson E."/>
            <person name="Keyser V."/>
            <person name="Newman J."/>
            <person name="Miller J."/>
        </authorList>
    </citation>
    <scope>NUCLEOTIDE SEQUENCE [LARGE SCALE GENOMIC DNA]</scope>
    <source>
        <strain evidence="4 5">KACC 14530</strain>
    </source>
</reference>
<dbReference type="FunFam" id="2.60.120.1440:FF:000001">
    <property type="entry name" value="Putative anti-sigma factor"/>
    <property type="match status" value="1"/>
</dbReference>
<comment type="caution">
    <text evidence="4">The sequence shown here is derived from an EMBL/GenBank/DDBJ whole genome shotgun (WGS) entry which is preliminary data.</text>
</comment>
<evidence type="ECO:0000313" key="4">
    <source>
        <dbReference type="EMBL" id="KRT17911.1"/>
    </source>
</evidence>
<organism evidence="4 5">
    <name type="scientific">Pedobacter ginsenosidimutans</name>
    <dbReference type="NCBI Taxonomy" id="687842"/>
    <lineage>
        <taxon>Bacteria</taxon>
        <taxon>Pseudomonadati</taxon>
        <taxon>Bacteroidota</taxon>
        <taxon>Sphingobacteriia</taxon>
        <taxon>Sphingobacteriales</taxon>
        <taxon>Sphingobacteriaceae</taxon>
        <taxon>Pedobacter</taxon>
    </lineage>
</organism>
<feature type="domain" description="Protein FecR C-terminal" evidence="3">
    <location>
        <begin position="333"/>
        <end position="400"/>
    </location>
</feature>
<dbReference type="EMBL" id="LMZQ01000001">
    <property type="protein sequence ID" value="KRT17911.1"/>
    <property type="molecule type" value="Genomic_DNA"/>
</dbReference>
<gene>
    <name evidence="4" type="ORF">ASU31_01040</name>
</gene>
<accession>A0A0T5VVM2</accession>
<dbReference type="STRING" id="687842.ASU31_01040"/>
<dbReference type="Gene3D" id="2.60.120.1440">
    <property type="match status" value="1"/>
</dbReference>
<feature type="domain" description="FecR protein" evidence="2">
    <location>
        <begin position="184"/>
        <end position="280"/>
    </location>
</feature>
<evidence type="ECO:0000259" key="3">
    <source>
        <dbReference type="Pfam" id="PF16344"/>
    </source>
</evidence>
<dbReference type="RefSeq" id="WP_057930541.1">
    <property type="nucleotide sequence ID" value="NZ_LMZQ01000001.1"/>
</dbReference>
<protein>
    <recommendedName>
        <fullName evidence="6">Anti-sigma factor</fullName>
    </recommendedName>
</protein>
<evidence type="ECO:0000313" key="5">
    <source>
        <dbReference type="Proteomes" id="UP000051950"/>
    </source>
</evidence>
<dbReference type="Gene3D" id="3.55.50.30">
    <property type="match status" value="1"/>
</dbReference>
<keyword evidence="5" id="KW-1185">Reference proteome</keyword>
<dbReference type="InterPro" id="IPR012373">
    <property type="entry name" value="Ferrdict_sens_TM"/>
</dbReference>
<evidence type="ECO:0000256" key="1">
    <source>
        <dbReference type="SAM" id="Phobius"/>
    </source>
</evidence>
<proteinExistence type="predicted"/>